<dbReference type="InterPro" id="IPR000772">
    <property type="entry name" value="Ricin_B_lectin"/>
</dbReference>
<evidence type="ECO:0000259" key="4">
    <source>
        <dbReference type="SMART" id="SM00458"/>
    </source>
</evidence>
<accession>A0AAV2YFX7</accession>
<dbReference type="SUPFAM" id="SSF50370">
    <property type="entry name" value="Ricin B-like lectins"/>
    <property type="match status" value="4"/>
</dbReference>
<dbReference type="Gene3D" id="2.80.10.50">
    <property type="match status" value="4"/>
</dbReference>
<dbReference type="AlphaFoldDB" id="A0AAV2YFX7"/>
<feature type="compositionally biased region" description="Polar residues" evidence="3">
    <location>
        <begin position="717"/>
        <end position="730"/>
    </location>
</feature>
<feature type="domain" description="Ricin B lectin" evidence="4">
    <location>
        <begin position="419"/>
        <end position="543"/>
    </location>
</feature>
<evidence type="ECO:0000256" key="3">
    <source>
        <dbReference type="SAM" id="MobiDB-lite"/>
    </source>
</evidence>
<dbReference type="GO" id="GO:0004653">
    <property type="term" value="F:polypeptide N-acetylgalactosaminyltransferase activity"/>
    <property type="evidence" value="ECO:0007669"/>
    <property type="project" value="TreeGrafter"/>
</dbReference>
<keyword evidence="2" id="KW-1015">Disulfide bond</keyword>
<organism evidence="5 6">
    <name type="scientific">Lagenidium giganteum</name>
    <dbReference type="NCBI Taxonomy" id="4803"/>
    <lineage>
        <taxon>Eukaryota</taxon>
        <taxon>Sar</taxon>
        <taxon>Stramenopiles</taxon>
        <taxon>Oomycota</taxon>
        <taxon>Peronosporomycetes</taxon>
        <taxon>Pythiales</taxon>
        <taxon>Pythiaceae</taxon>
    </lineage>
</organism>
<name>A0AAV2YFX7_9STRA</name>
<feature type="domain" description="Ricin B lectin" evidence="4">
    <location>
        <begin position="118"/>
        <end position="254"/>
    </location>
</feature>
<keyword evidence="1" id="KW-0430">Lectin</keyword>
<dbReference type="Proteomes" id="UP001146120">
    <property type="component" value="Unassembled WGS sequence"/>
</dbReference>
<feature type="domain" description="Ricin B lectin" evidence="4">
    <location>
        <begin position="564"/>
        <end position="700"/>
    </location>
</feature>
<dbReference type="PROSITE" id="PS50231">
    <property type="entry name" value="RICIN_B_LECTIN"/>
    <property type="match status" value="4"/>
</dbReference>
<feature type="domain" description="Ricin B lectin" evidence="4">
    <location>
        <begin position="275"/>
        <end position="411"/>
    </location>
</feature>
<comment type="caution">
    <text evidence="5">The sequence shown here is derived from an EMBL/GenBank/DDBJ whole genome shotgun (WGS) entry which is preliminary data.</text>
</comment>
<dbReference type="PANTHER" id="PTHR11675:SF126">
    <property type="entry name" value="RICIN B LECTIN DOMAIN-CONTAINING PROTEIN"/>
    <property type="match status" value="1"/>
</dbReference>
<dbReference type="PANTHER" id="PTHR11675">
    <property type="entry name" value="N-ACETYLGALACTOSAMINYLTRANSFERASE"/>
    <property type="match status" value="1"/>
</dbReference>
<keyword evidence="6" id="KW-1185">Reference proteome</keyword>
<evidence type="ECO:0000313" key="5">
    <source>
        <dbReference type="EMBL" id="DAZ93045.1"/>
    </source>
</evidence>
<dbReference type="InterPro" id="IPR035992">
    <property type="entry name" value="Ricin_B-like_lectins"/>
</dbReference>
<protein>
    <recommendedName>
        <fullName evidence="4">Ricin B lectin domain-containing protein</fullName>
    </recommendedName>
</protein>
<dbReference type="GO" id="GO:0005794">
    <property type="term" value="C:Golgi apparatus"/>
    <property type="evidence" value="ECO:0007669"/>
    <property type="project" value="TreeGrafter"/>
</dbReference>
<dbReference type="SMART" id="SM00458">
    <property type="entry name" value="RICIN"/>
    <property type="match status" value="4"/>
</dbReference>
<evidence type="ECO:0000256" key="1">
    <source>
        <dbReference type="ARBA" id="ARBA00022734"/>
    </source>
</evidence>
<reference evidence="5" key="1">
    <citation type="submission" date="2022-11" db="EMBL/GenBank/DDBJ databases">
        <authorList>
            <person name="Morgan W.R."/>
            <person name="Tartar A."/>
        </authorList>
    </citation>
    <scope>NUCLEOTIDE SEQUENCE</scope>
    <source>
        <strain evidence="5">ARSEF 373</strain>
    </source>
</reference>
<dbReference type="CDD" id="cd00161">
    <property type="entry name" value="beta-trefoil_Ricin-like"/>
    <property type="match status" value="3"/>
</dbReference>
<gene>
    <name evidence="5" type="ORF">N0F65_009793</name>
</gene>
<evidence type="ECO:0000256" key="2">
    <source>
        <dbReference type="ARBA" id="ARBA00023157"/>
    </source>
</evidence>
<sequence length="730" mass="80108">MRLPPPPPSPLFAAPGCAEMYAQSWNRGLEHSDPPVVARDRLPFVRRVQAPPRRSDDKRKAKFSLGVVSLGLVVGATLVAYQVNTNQPPNMRVEESGAMAPLEPMSLDFEQADIAAGGEFVVQLASKGFLCVDDGGGTKSGAVLTQGTCDPTNINQIFVYDAKNQMVKSARKNNLCWDDGGALFGLGLTSNQLWACDVNNKNQKWVYDSKTRMFKNPRKNNICLDDHGGRTPGANDIHPYSCDVNNANQRFLPVSLANMPKNPPYVVPAELFPGNEILLKMFDFNDICFHDGGKSTAGAADVTVWKCDRNDVSQLFTYDANTFQLRSARKKGLCLDDGGATKAGQKNMRLMNCDPNCVNQRFYYDPATMLFNNPLKGNLCLDSDGGRSNGGSKPHLWDCDQNNKNQRIEIIPRSPPAAKPFMVRSTGRYPLCLDAGGLSGFTMWTCIPDSPNQLFVYNAKHSMIHSASDDSLCWQDGGSIGKAFSLRACDVNNANQKFKYDSKTKLFSNPSKKNRCISHNGNTGSNKGLKCKVNALDQQFEIAQPNNVAASPTYTVPAALFAGQEIMLELAGKKGLCVDDGGESDDAITQVTMNTCDVSNPNQVFLYDPFTFQLRSARKPDLCLDDGGVVYGQLGFYKFWHCDPNDHNQRFFYDSSTLMLANPMKGMLCMDDGGGTRAKASTFRPNFCDGQSLNQRFRVRKLLKGDGTNPASWAPTDDSNPATRNTTGQS</sequence>
<feature type="region of interest" description="Disordered" evidence="3">
    <location>
        <begin position="706"/>
        <end position="730"/>
    </location>
</feature>
<dbReference type="GO" id="GO:0006493">
    <property type="term" value="P:protein O-linked glycosylation"/>
    <property type="evidence" value="ECO:0007669"/>
    <property type="project" value="TreeGrafter"/>
</dbReference>
<reference evidence="5" key="2">
    <citation type="journal article" date="2023" name="Microbiol Resour">
        <title>Decontamination and Annotation of the Draft Genome Sequence of the Oomycete Lagenidium giganteum ARSEF 373.</title>
        <authorList>
            <person name="Morgan W.R."/>
            <person name="Tartar A."/>
        </authorList>
    </citation>
    <scope>NUCLEOTIDE SEQUENCE</scope>
    <source>
        <strain evidence="5">ARSEF 373</strain>
    </source>
</reference>
<evidence type="ECO:0000313" key="6">
    <source>
        <dbReference type="Proteomes" id="UP001146120"/>
    </source>
</evidence>
<dbReference type="GO" id="GO:0030246">
    <property type="term" value="F:carbohydrate binding"/>
    <property type="evidence" value="ECO:0007669"/>
    <property type="project" value="UniProtKB-KW"/>
</dbReference>
<dbReference type="Pfam" id="PF00652">
    <property type="entry name" value="Ricin_B_lectin"/>
    <property type="match status" value="4"/>
</dbReference>
<proteinExistence type="predicted"/>
<dbReference type="EMBL" id="DAKRPA010000350">
    <property type="protein sequence ID" value="DAZ93045.1"/>
    <property type="molecule type" value="Genomic_DNA"/>
</dbReference>